<dbReference type="GO" id="GO:0006429">
    <property type="term" value="P:leucyl-tRNA aminoacylation"/>
    <property type="evidence" value="ECO:0007669"/>
    <property type="project" value="InterPro"/>
</dbReference>
<evidence type="ECO:0000256" key="7">
    <source>
        <dbReference type="ARBA" id="ARBA00023146"/>
    </source>
</evidence>
<evidence type="ECO:0000256" key="5">
    <source>
        <dbReference type="ARBA" id="ARBA00022840"/>
    </source>
</evidence>
<keyword evidence="7" id="KW-0030">Aminoacyl-tRNA synthetase</keyword>
<keyword evidence="6" id="KW-0648">Protein biosynthesis</keyword>
<reference evidence="10" key="1">
    <citation type="submission" date="2018-05" db="EMBL/GenBank/DDBJ databases">
        <authorList>
            <person name="Lanie J.A."/>
            <person name="Ng W.-L."/>
            <person name="Kazmierczak K.M."/>
            <person name="Andrzejewski T.M."/>
            <person name="Davidsen T.M."/>
            <person name="Wayne K.J."/>
            <person name="Tettelin H."/>
            <person name="Glass J.I."/>
            <person name="Rusch D."/>
            <person name="Podicherti R."/>
            <person name="Tsui H.-C.T."/>
            <person name="Winkler M.E."/>
        </authorList>
    </citation>
    <scope>NUCLEOTIDE SEQUENCE</scope>
</reference>
<dbReference type="InterPro" id="IPR002302">
    <property type="entry name" value="Leu-tRNA-ligase"/>
</dbReference>
<sequence>GCARFAEKIWRIFNDTDKLSEKIDSKDTTRLLHQTIAKVTKDLDNMRFNTAISQMMIFSNHLQGLDTINKETLKTFLLLLNPFIPHMAEELNAQMNAFDSLSYTTWPEFDEKLAKEDLVTIAIQVNGKLRGNLQVPLEMDDKTIKNEAAKVDGVKKHLEGKKIAKKILVPGRLVNFVVK</sequence>
<evidence type="ECO:0000256" key="2">
    <source>
        <dbReference type="ARBA" id="ARBA00013164"/>
    </source>
</evidence>
<protein>
    <recommendedName>
        <fullName evidence="2">leucine--tRNA ligase</fullName>
        <ecNumber evidence="2">6.1.1.4</ecNumber>
    </recommendedName>
</protein>
<gene>
    <name evidence="10" type="ORF">METZ01_LOCUS113419</name>
</gene>
<dbReference type="GO" id="GO:0005524">
    <property type="term" value="F:ATP binding"/>
    <property type="evidence" value="ECO:0007669"/>
    <property type="project" value="UniProtKB-KW"/>
</dbReference>
<keyword evidence="4" id="KW-0547">Nucleotide-binding</keyword>
<dbReference type="SUPFAM" id="SSF47323">
    <property type="entry name" value="Anticodon-binding domain of a subclass of class I aminoacyl-tRNA synthetases"/>
    <property type="match status" value="1"/>
</dbReference>
<dbReference type="PANTHER" id="PTHR43740:SF2">
    <property type="entry name" value="LEUCINE--TRNA LIGASE, MITOCHONDRIAL"/>
    <property type="match status" value="1"/>
</dbReference>
<organism evidence="10">
    <name type="scientific">marine metagenome</name>
    <dbReference type="NCBI Taxonomy" id="408172"/>
    <lineage>
        <taxon>unclassified sequences</taxon>
        <taxon>metagenomes</taxon>
        <taxon>ecological metagenomes</taxon>
    </lineage>
</organism>
<dbReference type="GO" id="GO:0032543">
    <property type="term" value="P:mitochondrial translation"/>
    <property type="evidence" value="ECO:0007669"/>
    <property type="project" value="TreeGrafter"/>
</dbReference>
<evidence type="ECO:0000256" key="6">
    <source>
        <dbReference type="ARBA" id="ARBA00022917"/>
    </source>
</evidence>
<evidence type="ECO:0000256" key="8">
    <source>
        <dbReference type="ARBA" id="ARBA00047469"/>
    </source>
</evidence>
<keyword evidence="3" id="KW-0436">Ligase</keyword>
<dbReference type="InterPro" id="IPR009080">
    <property type="entry name" value="tRNAsynth_Ia_anticodon-bd"/>
</dbReference>
<keyword evidence="5" id="KW-0067">ATP-binding</keyword>
<comment type="catalytic activity">
    <reaction evidence="8">
        <text>tRNA(Leu) + L-leucine + ATP = L-leucyl-tRNA(Leu) + AMP + diphosphate</text>
        <dbReference type="Rhea" id="RHEA:11688"/>
        <dbReference type="Rhea" id="RHEA-COMP:9613"/>
        <dbReference type="Rhea" id="RHEA-COMP:9622"/>
        <dbReference type="ChEBI" id="CHEBI:30616"/>
        <dbReference type="ChEBI" id="CHEBI:33019"/>
        <dbReference type="ChEBI" id="CHEBI:57427"/>
        <dbReference type="ChEBI" id="CHEBI:78442"/>
        <dbReference type="ChEBI" id="CHEBI:78494"/>
        <dbReference type="ChEBI" id="CHEBI:456215"/>
        <dbReference type="EC" id="6.1.1.4"/>
    </reaction>
</comment>
<dbReference type="AlphaFoldDB" id="A0A381X734"/>
<dbReference type="InterPro" id="IPR013155">
    <property type="entry name" value="M/V/L/I-tRNA-synth_anticd-bd"/>
</dbReference>
<dbReference type="FunFam" id="1.10.730.10:FF:000002">
    <property type="entry name" value="Leucine--tRNA ligase"/>
    <property type="match status" value="1"/>
</dbReference>
<dbReference type="PANTHER" id="PTHR43740">
    <property type="entry name" value="LEUCYL-TRNA SYNTHETASE"/>
    <property type="match status" value="1"/>
</dbReference>
<dbReference type="CDD" id="cd07958">
    <property type="entry name" value="Anticodon_Ia_Leu_BEm"/>
    <property type="match status" value="1"/>
</dbReference>
<dbReference type="EC" id="6.1.1.4" evidence="2"/>
<evidence type="ECO:0000256" key="3">
    <source>
        <dbReference type="ARBA" id="ARBA00022598"/>
    </source>
</evidence>
<evidence type="ECO:0000259" key="9">
    <source>
        <dbReference type="Pfam" id="PF08264"/>
    </source>
</evidence>
<dbReference type="EMBL" id="UINC01014145">
    <property type="protein sequence ID" value="SVA60565.1"/>
    <property type="molecule type" value="Genomic_DNA"/>
</dbReference>
<dbReference type="Pfam" id="PF08264">
    <property type="entry name" value="Anticodon_1"/>
    <property type="match status" value="1"/>
</dbReference>
<name>A0A381X734_9ZZZZ</name>
<dbReference type="GO" id="GO:0004823">
    <property type="term" value="F:leucine-tRNA ligase activity"/>
    <property type="evidence" value="ECO:0007669"/>
    <property type="project" value="UniProtKB-EC"/>
</dbReference>
<evidence type="ECO:0000313" key="10">
    <source>
        <dbReference type="EMBL" id="SVA60565.1"/>
    </source>
</evidence>
<feature type="non-terminal residue" evidence="10">
    <location>
        <position position="1"/>
    </location>
</feature>
<dbReference type="Gene3D" id="1.10.730.10">
    <property type="entry name" value="Isoleucyl-tRNA Synthetase, Domain 1"/>
    <property type="match status" value="1"/>
</dbReference>
<evidence type="ECO:0000256" key="1">
    <source>
        <dbReference type="ARBA" id="ARBA00005594"/>
    </source>
</evidence>
<feature type="domain" description="Methionyl/Valyl/Leucyl/Isoleucyl-tRNA synthetase anticodon-binding" evidence="9">
    <location>
        <begin position="30"/>
        <end position="140"/>
    </location>
</feature>
<comment type="similarity">
    <text evidence="1">Belongs to the class-I aminoacyl-tRNA synthetase family.</text>
</comment>
<proteinExistence type="inferred from homology"/>
<dbReference type="GO" id="GO:0005739">
    <property type="term" value="C:mitochondrion"/>
    <property type="evidence" value="ECO:0007669"/>
    <property type="project" value="TreeGrafter"/>
</dbReference>
<accession>A0A381X734</accession>
<evidence type="ECO:0000256" key="4">
    <source>
        <dbReference type="ARBA" id="ARBA00022741"/>
    </source>
</evidence>